<proteinExistence type="predicted"/>
<dbReference type="InterPro" id="IPR052701">
    <property type="entry name" value="GAG_Ulvan_Degrading_Sulfatases"/>
</dbReference>
<dbReference type="AlphaFoldDB" id="G0HSP8"/>
<dbReference type="RefSeq" id="WP_014040484.1">
    <property type="nucleotide sequence ID" value="NC_015948.1"/>
</dbReference>
<name>G0HSP8_HALHT</name>
<feature type="domain" description="Sulfatase N-terminal" evidence="1">
    <location>
        <begin position="77"/>
        <end position="288"/>
    </location>
</feature>
<dbReference type="eggNOG" id="arCOG02785">
    <property type="taxonomic scope" value="Archaea"/>
</dbReference>
<protein>
    <submittedName>
        <fullName evidence="2">Arylsulfatase A family protein</fullName>
    </submittedName>
</protein>
<dbReference type="InterPro" id="IPR000917">
    <property type="entry name" value="Sulfatase_N"/>
</dbReference>
<dbReference type="HOGENOM" id="CLU_045504_0_0_2"/>
<dbReference type="Gene3D" id="3.40.720.10">
    <property type="entry name" value="Alkaline Phosphatase, subunit A"/>
    <property type="match status" value="1"/>
</dbReference>
<dbReference type="GeneID" id="23804981"/>
<dbReference type="PANTHER" id="PTHR43751:SF3">
    <property type="entry name" value="SULFATASE N-TERMINAL DOMAIN-CONTAINING PROTEIN"/>
    <property type="match status" value="1"/>
</dbReference>
<dbReference type="Pfam" id="PF00884">
    <property type="entry name" value="Sulfatase"/>
    <property type="match status" value="1"/>
</dbReference>
<gene>
    <name evidence="2" type="ordered locus">HAH_1666</name>
</gene>
<dbReference type="STRING" id="634497.HAH_1666"/>
<dbReference type="InterPro" id="IPR017850">
    <property type="entry name" value="Alkaline_phosphatase_core_sf"/>
</dbReference>
<dbReference type="KEGG" id="hhi:HAH_1666"/>
<dbReference type="OrthoDB" id="3164at2157"/>
<evidence type="ECO:0000259" key="1">
    <source>
        <dbReference type="Pfam" id="PF00884"/>
    </source>
</evidence>
<sequence length="446" mass="49994">MPNITDLARKAQSKVPVDLKTLLGPFYYRYISFQADREHQNNLSIAPDLSSDAPDHVLIVTIDALRPDFVPDVASLHFERSIAPGTWTFPSVTSMQTGQLPHKHGAVAHDHPDESTFALPKQFTGSPTLPAVLASAGYDTYLGSSFITPFLALRGWFESHRVYGDADVKTVLSDYKLWRQNREQTYGYLQLGDLHAPIEPPKKYVQSRDVDPSLDGLSRLVKYTENYSDAPSGWRENRLRLYRAALDYVEDTLEPLVEDLVDDTLLIVIGDHGEAMWEHPDRDQQFADSRPNYGVGHGGTPFDEVARVPVALHHPNFESQFQGGLPNGRDIPKTICAGLGIDEPKFRGVNWFGKIPEDRYTICEATRYGTERKAIYQGDKKVIRSETDDVTLDATVHENGGETFETLSDDTIDSLLGHLPDTWDDMDIETDASAMVQDQLEALGYR</sequence>
<reference evidence="2 3" key="1">
    <citation type="journal article" date="2011" name="J. Bacteriol.">
        <title>Complete genome sequence of Haloarcula hispanica, a model haloarchaeon for studying genetics, metabolism, and virus-host interaction.</title>
        <authorList>
            <person name="Liu H."/>
            <person name="Wu Z."/>
            <person name="Li M."/>
            <person name="Zhang F."/>
            <person name="Zheng H."/>
            <person name="Han J."/>
            <person name="Liu J."/>
            <person name="Zhou J."/>
            <person name="Wang S."/>
            <person name="Xiang H."/>
        </authorList>
    </citation>
    <scope>NUCLEOTIDE SEQUENCE [LARGE SCALE GENOMIC DNA]</scope>
    <source>
        <strain evidence="3">ATCC 33960 / DSM 4426 / JCM 8911 / NBRC 102182 / NCIMB 2187 / VKM B-1755</strain>
    </source>
</reference>
<dbReference type="Proteomes" id="UP000005629">
    <property type="component" value="Chromosome I"/>
</dbReference>
<organism evidence="2 3">
    <name type="scientific">Haloarcula hispanica (strain ATCC 33960 / DSM 4426 / JCM 8911 / NBRC 102182 / NCIMB 2187 / VKM B-1755)</name>
    <dbReference type="NCBI Taxonomy" id="634497"/>
    <lineage>
        <taxon>Archaea</taxon>
        <taxon>Methanobacteriati</taxon>
        <taxon>Methanobacteriota</taxon>
        <taxon>Stenosarchaea group</taxon>
        <taxon>Halobacteria</taxon>
        <taxon>Halobacteriales</taxon>
        <taxon>Haloarculaceae</taxon>
        <taxon>Haloarcula</taxon>
    </lineage>
</organism>
<evidence type="ECO:0000313" key="2">
    <source>
        <dbReference type="EMBL" id="AEM57272.1"/>
    </source>
</evidence>
<evidence type="ECO:0000313" key="3">
    <source>
        <dbReference type="Proteomes" id="UP000005629"/>
    </source>
</evidence>
<dbReference type="PANTHER" id="PTHR43751">
    <property type="entry name" value="SULFATASE"/>
    <property type="match status" value="1"/>
</dbReference>
<dbReference type="SUPFAM" id="SSF53649">
    <property type="entry name" value="Alkaline phosphatase-like"/>
    <property type="match status" value="1"/>
</dbReference>
<dbReference type="EMBL" id="CP002921">
    <property type="protein sequence ID" value="AEM57272.1"/>
    <property type="molecule type" value="Genomic_DNA"/>
</dbReference>
<accession>G0HSP8</accession>